<accession>A0A0M0BWV5</accession>
<comment type="caution">
    <text evidence="2">The sequence shown here is derived from an EMBL/GenBank/DDBJ whole genome shotgun (WGS) entry which is preliminary data.</text>
</comment>
<proteinExistence type="predicted"/>
<feature type="transmembrane region" description="Helical" evidence="1">
    <location>
        <begin position="223"/>
        <end position="242"/>
    </location>
</feature>
<name>A0A0M0BWV5_9ARCH</name>
<dbReference type="Proteomes" id="UP000037237">
    <property type="component" value="Unassembled WGS sequence"/>
</dbReference>
<evidence type="ECO:0000313" key="2">
    <source>
        <dbReference type="EMBL" id="KON33077.1"/>
    </source>
</evidence>
<keyword evidence="1" id="KW-1133">Transmembrane helix</keyword>
<organism evidence="2 3">
    <name type="scientific">miscellaneous Crenarchaeota group-1 archaeon SG8-32-1</name>
    <dbReference type="NCBI Taxonomy" id="1685124"/>
    <lineage>
        <taxon>Archaea</taxon>
        <taxon>Candidatus Bathyarchaeota</taxon>
        <taxon>MCG-1</taxon>
    </lineage>
</organism>
<evidence type="ECO:0000256" key="1">
    <source>
        <dbReference type="SAM" id="Phobius"/>
    </source>
</evidence>
<reference evidence="2 3" key="1">
    <citation type="submission" date="2015-06" db="EMBL/GenBank/DDBJ databases">
        <title>New insights into the roles of widespread benthic archaea in carbon and nitrogen cycling.</title>
        <authorList>
            <person name="Lazar C.S."/>
            <person name="Baker B.J."/>
            <person name="Seitz K.W."/>
            <person name="Hyde A.S."/>
            <person name="Dick G.J."/>
            <person name="Hinrichs K.-U."/>
            <person name="Teske A.P."/>
        </authorList>
    </citation>
    <scope>NUCLEOTIDE SEQUENCE [LARGE SCALE GENOMIC DNA]</scope>
    <source>
        <strain evidence="2">SG8-32-1</strain>
    </source>
</reference>
<dbReference type="AlphaFoldDB" id="A0A0M0BWV5"/>
<gene>
    <name evidence="2" type="ORF">AC477_02060</name>
</gene>
<dbReference type="EMBL" id="LFWU01000042">
    <property type="protein sequence ID" value="KON33077.1"/>
    <property type="molecule type" value="Genomic_DNA"/>
</dbReference>
<keyword evidence="1" id="KW-0812">Transmembrane</keyword>
<protein>
    <submittedName>
        <fullName evidence="2">Uncharacterized protein</fullName>
    </submittedName>
</protein>
<sequence>MKIKKTGILTVTLLCVLMMTAFSTATLAQTGDSNSGNKIPPDMPVDALQYNRTDIIPSGHMESIQAMETSVFFYQNFTLMMNCTQNCELNMTLDPQVRNKLLSISVEPNQTMTLTMNVSASPPQGEAVMQQTLNFYMGVETNAELQLQGQLRLHINQTELSQELGREVNASKLIWHYWNQTQNQWTPVESYIDQNGYLVCNTDHFSTWTVAEVDNPEQIPENIHIFAVVGLAVIVSVASIYLKKKKR</sequence>
<evidence type="ECO:0000313" key="3">
    <source>
        <dbReference type="Proteomes" id="UP000037237"/>
    </source>
</evidence>
<keyword evidence="1" id="KW-0472">Membrane</keyword>